<dbReference type="PANTHER" id="PTHR42963:SF1">
    <property type="entry name" value="DUF4476 DOMAIN-CONTAINING PROTEIN"/>
    <property type="match status" value="1"/>
</dbReference>
<accession>A0A8H8RU30</accession>
<keyword evidence="8" id="KW-1185">Reference proteome</keyword>
<feature type="domain" description="DUF7801" evidence="6">
    <location>
        <begin position="708"/>
        <end position="856"/>
    </location>
</feature>
<keyword evidence="3" id="KW-0175">Coiled coil</keyword>
<evidence type="ECO:0000256" key="4">
    <source>
        <dbReference type="SAM" id="MobiDB-lite"/>
    </source>
</evidence>
<reference evidence="7 8" key="1">
    <citation type="submission" date="2018-05" db="EMBL/GenBank/DDBJ databases">
        <title>Genome sequencing and assembly of the regulated plant pathogen Lachnellula willkommii and related sister species for the development of diagnostic species identification markers.</title>
        <authorList>
            <person name="Giroux E."/>
            <person name="Bilodeau G."/>
        </authorList>
    </citation>
    <scope>NUCLEOTIDE SEQUENCE [LARGE SCALE GENOMIC DNA]</scope>
    <source>
        <strain evidence="7 8">CBS 197.66</strain>
    </source>
</reference>
<feature type="region of interest" description="Disordered" evidence="4">
    <location>
        <begin position="854"/>
        <end position="873"/>
    </location>
</feature>
<evidence type="ECO:0000259" key="6">
    <source>
        <dbReference type="Pfam" id="PF25078"/>
    </source>
</evidence>
<feature type="compositionally biased region" description="Acidic residues" evidence="4">
    <location>
        <begin position="530"/>
        <end position="542"/>
    </location>
</feature>
<dbReference type="Pfam" id="PF15456">
    <property type="entry name" value="Uds1"/>
    <property type="match status" value="1"/>
</dbReference>
<dbReference type="InterPro" id="IPR029191">
    <property type="entry name" value="Uds1"/>
</dbReference>
<feature type="region of interest" description="Disordered" evidence="4">
    <location>
        <begin position="509"/>
        <end position="547"/>
    </location>
</feature>
<feature type="compositionally biased region" description="Basic residues" evidence="4">
    <location>
        <begin position="1"/>
        <end position="10"/>
    </location>
</feature>
<dbReference type="AlphaFoldDB" id="A0A8H8RU30"/>
<feature type="coiled-coil region" evidence="3">
    <location>
        <begin position="562"/>
        <end position="742"/>
    </location>
</feature>
<dbReference type="Proteomes" id="UP000462212">
    <property type="component" value="Unassembled WGS sequence"/>
</dbReference>
<feature type="compositionally biased region" description="Basic and acidic residues" evidence="4">
    <location>
        <begin position="510"/>
        <end position="521"/>
    </location>
</feature>
<feature type="domain" description="Up-regulated during septation protein 1" evidence="5">
    <location>
        <begin position="122"/>
        <end position="256"/>
    </location>
</feature>
<dbReference type="Pfam" id="PF25078">
    <property type="entry name" value="DUF7801"/>
    <property type="match status" value="1"/>
</dbReference>
<evidence type="ECO:0008006" key="9">
    <source>
        <dbReference type="Google" id="ProtNLM"/>
    </source>
</evidence>
<dbReference type="InterPro" id="IPR056703">
    <property type="entry name" value="DUF7801"/>
</dbReference>
<evidence type="ECO:0000256" key="3">
    <source>
        <dbReference type="SAM" id="Coils"/>
    </source>
</evidence>
<evidence type="ECO:0000256" key="1">
    <source>
        <dbReference type="ARBA" id="ARBA00022490"/>
    </source>
</evidence>
<evidence type="ECO:0000313" key="8">
    <source>
        <dbReference type="Proteomes" id="UP000462212"/>
    </source>
</evidence>
<evidence type="ECO:0000256" key="2">
    <source>
        <dbReference type="ARBA" id="ARBA00023125"/>
    </source>
</evidence>
<feature type="region of interest" description="Disordered" evidence="4">
    <location>
        <begin position="1"/>
        <end position="62"/>
    </location>
</feature>
<feature type="region of interest" description="Disordered" evidence="4">
    <location>
        <begin position="907"/>
        <end position="929"/>
    </location>
</feature>
<organism evidence="7 8">
    <name type="scientific">Lachnellula subtilissima</name>
    <dbReference type="NCBI Taxonomy" id="602034"/>
    <lineage>
        <taxon>Eukaryota</taxon>
        <taxon>Fungi</taxon>
        <taxon>Dikarya</taxon>
        <taxon>Ascomycota</taxon>
        <taxon>Pezizomycotina</taxon>
        <taxon>Leotiomycetes</taxon>
        <taxon>Helotiales</taxon>
        <taxon>Lachnaceae</taxon>
        <taxon>Lachnellula</taxon>
    </lineage>
</organism>
<feature type="region of interest" description="Disordered" evidence="4">
    <location>
        <begin position="178"/>
        <end position="219"/>
    </location>
</feature>
<dbReference type="OrthoDB" id="5569911at2759"/>
<dbReference type="InterPro" id="IPR050308">
    <property type="entry name" value="MukB/SMC"/>
</dbReference>
<dbReference type="Gene3D" id="1.10.287.1490">
    <property type="match status" value="1"/>
</dbReference>
<feature type="compositionally biased region" description="Polar residues" evidence="4">
    <location>
        <begin position="919"/>
        <end position="929"/>
    </location>
</feature>
<comment type="caution">
    <text evidence="7">The sequence shown here is derived from an EMBL/GenBank/DDBJ whole genome shotgun (WGS) entry which is preliminary data.</text>
</comment>
<dbReference type="EMBL" id="QGMJ01000163">
    <property type="protein sequence ID" value="TVY40814.1"/>
    <property type="molecule type" value="Genomic_DNA"/>
</dbReference>
<evidence type="ECO:0000259" key="5">
    <source>
        <dbReference type="Pfam" id="PF15456"/>
    </source>
</evidence>
<name>A0A8H8RU30_9HELO</name>
<proteinExistence type="predicted"/>
<gene>
    <name evidence="7" type="ORF">LSUB1_G004324</name>
</gene>
<evidence type="ECO:0000313" key="7">
    <source>
        <dbReference type="EMBL" id="TVY40814.1"/>
    </source>
</evidence>
<dbReference type="PANTHER" id="PTHR42963">
    <property type="entry name" value="CHROMOSOME PARTITION PROTEIN MUKB"/>
    <property type="match status" value="1"/>
</dbReference>
<feature type="compositionally biased region" description="Polar residues" evidence="4">
    <location>
        <begin position="203"/>
        <end position="213"/>
    </location>
</feature>
<feature type="region of interest" description="Disordered" evidence="4">
    <location>
        <begin position="257"/>
        <end position="286"/>
    </location>
</feature>
<dbReference type="GO" id="GO:0005737">
    <property type="term" value="C:cytoplasm"/>
    <property type="evidence" value="ECO:0007669"/>
    <property type="project" value="TreeGrafter"/>
</dbReference>
<keyword evidence="2" id="KW-0238">DNA-binding</keyword>
<sequence length="929" mass="104746">MNGSRSKKLPPRPSQDLGYGIINGSGAPPDAYGFRNERNGELPPRTYGMSKVGTHSQDPSGRVMLDGYSQDIMSEFEGEKRINPVSLSTTNTTDGLGTNIRQLNPTRPQSSMLLNLNDTVQVHLLVETALGDSKEYEILSQDEVDDLKKQVQTLTTRIETTRQNLAVQSKYRDAAVSMSKLYPPEKKKSFDGSGKLRNMLGHSRNSSEQSQQANEERMATEKKCEDLAAELWFLEKRFMEPQSRLLKHTAGILQMTHKGPKARKQGQPGASQAGAPGIPGSPESMYTYSNARSSLEFVPSDELIFDERSLYRTFDPLDGTADLDELFGPPKGGNNKQMQMISMTEQKLEDLNRRLRDVITKANPERETNYQYPPLASTTADGKPAEAGETLMSHLEYLENGISTISKEHSEVLRKKEESDGAIEETIESLNHELHNLLLPFDEIRALPPQVTGMGMKDQMQYFQDSIGALEFELSRSGGGGRGGSSGTQGSEQMESVMMGLWEIIQSGEEEARQRKQERSAQRTLQNLPPDDDESPDEEGDPNEQFSIQGFSGKVQWLYSQATKLKDQKKVLQRQIKQQRELNSKSDATKDRELVEKVDELERMQDLLRRTEMDSDSVREQLSMVMEKLDEARQQERMRDQTSSNDDNAALHALEEEIQDLRMRDQTRSKEDSAALHALEEEIQDLKDDHSITVAELRTKISENERSAQDARQALEAKEKGQEEMNMELARLQTEVTIARAELDGAYGSRAQRAAEVAANPAIQKEIDDLSRKNTSLVSELAELKAKGTANPEMEEKMRTLKTELAETIEEYEQMTKANIEWEKERESLEQMIDKLRDEREKLDAELSDEKVRWLGMKSPGGPNELGPGNTSTTVLKNEFKKMMRETRSENARALRAEQAERRRLEDELRALKRAQGPGKSNLSQSLSS</sequence>
<feature type="coiled-coil region" evidence="3">
    <location>
        <begin position="334"/>
        <end position="361"/>
    </location>
</feature>
<dbReference type="GO" id="GO:0003677">
    <property type="term" value="F:DNA binding"/>
    <property type="evidence" value="ECO:0007669"/>
    <property type="project" value="UniProtKB-KW"/>
</dbReference>
<protein>
    <recommendedName>
        <fullName evidence="9">Up-regulated during septation protein 1 domain-containing protein</fullName>
    </recommendedName>
</protein>
<feature type="compositionally biased region" description="Low complexity" evidence="4">
    <location>
        <begin position="265"/>
        <end position="282"/>
    </location>
</feature>
<feature type="coiled-coil region" evidence="3">
    <location>
        <begin position="767"/>
        <end position="853"/>
    </location>
</feature>
<keyword evidence="1" id="KW-0963">Cytoplasm</keyword>